<organism evidence="2 3">
    <name type="scientific">Anthostomella pinea</name>
    <dbReference type="NCBI Taxonomy" id="933095"/>
    <lineage>
        <taxon>Eukaryota</taxon>
        <taxon>Fungi</taxon>
        <taxon>Dikarya</taxon>
        <taxon>Ascomycota</taxon>
        <taxon>Pezizomycotina</taxon>
        <taxon>Sordariomycetes</taxon>
        <taxon>Xylariomycetidae</taxon>
        <taxon>Xylariales</taxon>
        <taxon>Xylariaceae</taxon>
        <taxon>Anthostomella</taxon>
    </lineage>
</organism>
<protein>
    <submittedName>
        <fullName evidence="2">Uu.00g114120.m01.CDS01</fullName>
    </submittedName>
</protein>
<name>A0AAI8YE72_9PEZI</name>
<evidence type="ECO:0000259" key="1">
    <source>
        <dbReference type="Pfam" id="PF00651"/>
    </source>
</evidence>
<keyword evidence="3" id="KW-1185">Reference proteome</keyword>
<dbReference type="InterPro" id="IPR011333">
    <property type="entry name" value="SKP1/BTB/POZ_sf"/>
</dbReference>
<dbReference type="EMBL" id="CAUWAG010000006">
    <property type="protein sequence ID" value="CAJ2504018.1"/>
    <property type="molecule type" value="Genomic_DNA"/>
</dbReference>
<evidence type="ECO:0000313" key="3">
    <source>
        <dbReference type="Proteomes" id="UP001295740"/>
    </source>
</evidence>
<dbReference type="Proteomes" id="UP001295740">
    <property type="component" value="Unassembled WGS sequence"/>
</dbReference>
<dbReference type="SUPFAM" id="SSF54695">
    <property type="entry name" value="POZ domain"/>
    <property type="match status" value="1"/>
</dbReference>
<evidence type="ECO:0000313" key="2">
    <source>
        <dbReference type="EMBL" id="CAJ2504018.1"/>
    </source>
</evidence>
<reference evidence="2" key="1">
    <citation type="submission" date="2023-10" db="EMBL/GenBank/DDBJ databases">
        <authorList>
            <person name="Hackl T."/>
        </authorList>
    </citation>
    <scope>NUCLEOTIDE SEQUENCE</scope>
</reference>
<accession>A0AAI8YE72</accession>
<dbReference type="CDD" id="cd18186">
    <property type="entry name" value="BTB_POZ_ZBTB_KLHL-like"/>
    <property type="match status" value="1"/>
</dbReference>
<sequence>MASSNSASRTVTRENHIDFDGDLCLEVGEGLEAVSFIACSKAMSRASPVFKAMLYGDFAESKKKAARAPEKTEWVVRLPKDEPEAFKTLLNIIHGRVHEVKLNDADENRQLGRLYDITVLWISWELGDAALFERMAKMLVRQLSWENELHDEDMDVLEPPEIYEWIEKTYSQEIVTLISCFEGVHAELLDRTIYNSTEVHDKCTMLMYGVIADYWHNHAAEPLPKSAEENDYSVVTLIYHMDSSISNAMQYSKFKHCTSLMKPITDRVETVVVPTAPALSEAQKRHLKA</sequence>
<comment type="caution">
    <text evidence="2">The sequence shown here is derived from an EMBL/GenBank/DDBJ whole genome shotgun (WGS) entry which is preliminary data.</text>
</comment>
<dbReference type="Gene3D" id="3.30.710.10">
    <property type="entry name" value="Potassium Channel Kv1.1, Chain A"/>
    <property type="match status" value="1"/>
</dbReference>
<dbReference type="AlphaFoldDB" id="A0AAI8YE72"/>
<dbReference type="Pfam" id="PF00651">
    <property type="entry name" value="BTB"/>
    <property type="match status" value="1"/>
</dbReference>
<proteinExistence type="predicted"/>
<gene>
    <name evidence="2" type="ORF">KHLLAP_LOCUS4486</name>
</gene>
<feature type="domain" description="BTB" evidence="1">
    <location>
        <begin position="22"/>
        <end position="120"/>
    </location>
</feature>
<dbReference type="InterPro" id="IPR000210">
    <property type="entry name" value="BTB/POZ_dom"/>
</dbReference>